<dbReference type="InterPro" id="IPR013766">
    <property type="entry name" value="Thioredoxin_domain"/>
</dbReference>
<dbReference type="Gene3D" id="3.40.30.10">
    <property type="entry name" value="Glutaredoxin"/>
    <property type="match status" value="1"/>
</dbReference>
<dbReference type="PROSITE" id="PS50005">
    <property type="entry name" value="TPR"/>
    <property type="match status" value="1"/>
</dbReference>
<dbReference type="Pfam" id="PF00578">
    <property type="entry name" value="AhpC-TSA"/>
    <property type="match status" value="1"/>
</dbReference>
<feature type="domain" description="Thioredoxin" evidence="3">
    <location>
        <begin position="330"/>
        <end position="480"/>
    </location>
</feature>
<dbReference type="GO" id="GO:0006950">
    <property type="term" value="P:response to stress"/>
    <property type="evidence" value="ECO:0007669"/>
    <property type="project" value="UniProtKB-ARBA"/>
</dbReference>
<evidence type="ECO:0000256" key="1">
    <source>
        <dbReference type="PROSITE-ProRule" id="PRU00339"/>
    </source>
</evidence>
<feature type="chain" id="PRO_5015566933" description="Thioredoxin domain-containing protein" evidence="2">
    <location>
        <begin position="19"/>
        <end position="488"/>
    </location>
</feature>
<evidence type="ECO:0000259" key="3">
    <source>
        <dbReference type="PROSITE" id="PS51352"/>
    </source>
</evidence>
<dbReference type="InterPro" id="IPR050553">
    <property type="entry name" value="Thioredoxin_ResA/DsbE_sf"/>
</dbReference>
<feature type="signal peptide" evidence="2">
    <location>
        <begin position="1"/>
        <end position="18"/>
    </location>
</feature>
<dbReference type="SUPFAM" id="SSF48452">
    <property type="entry name" value="TPR-like"/>
    <property type="match status" value="1"/>
</dbReference>
<dbReference type="CDD" id="cd02966">
    <property type="entry name" value="TlpA_like_family"/>
    <property type="match status" value="1"/>
</dbReference>
<name>A0A2S9J833_9SPHI</name>
<evidence type="ECO:0000256" key="2">
    <source>
        <dbReference type="SAM" id="SignalP"/>
    </source>
</evidence>
<dbReference type="InterPro" id="IPR000866">
    <property type="entry name" value="AhpC/TSA"/>
</dbReference>
<evidence type="ECO:0000313" key="4">
    <source>
        <dbReference type="EMBL" id="PRD48955.1"/>
    </source>
</evidence>
<organism evidence="4 5">
    <name type="scientific">Sphingobacterium haloxyli</name>
    <dbReference type="NCBI Taxonomy" id="2100533"/>
    <lineage>
        <taxon>Bacteria</taxon>
        <taxon>Pseudomonadati</taxon>
        <taxon>Bacteroidota</taxon>
        <taxon>Sphingobacteriia</taxon>
        <taxon>Sphingobacteriales</taxon>
        <taxon>Sphingobacteriaceae</taxon>
        <taxon>Sphingobacterium</taxon>
    </lineage>
</organism>
<dbReference type="InterPro" id="IPR036249">
    <property type="entry name" value="Thioredoxin-like_sf"/>
</dbReference>
<dbReference type="PANTHER" id="PTHR42852:SF13">
    <property type="entry name" value="PROTEIN DIPZ"/>
    <property type="match status" value="1"/>
</dbReference>
<dbReference type="RefSeq" id="WP_105715520.1">
    <property type="nucleotide sequence ID" value="NZ_PVBQ01000002.1"/>
</dbReference>
<dbReference type="InterPro" id="IPR011990">
    <property type="entry name" value="TPR-like_helical_dom_sf"/>
</dbReference>
<keyword evidence="2" id="KW-0732">Signal</keyword>
<dbReference type="Gene3D" id="1.25.40.10">
    <property type="entry name" value="Tetratricopeptide repeat domain"/>
    <property type="match status" value="1"/>
</dbReference>
<dbReference type="Proteomes" id="UP000239711">
    <property type="component" value="Unassembled WGS sequence"/>
</dbReference>
<dbReference type="GO" id="GO:0016491">
    <property type="term" value="F:oxidoreductase activity"/>
    <property type="evidence" value="ECO:0007669"/>
    <property type="project" value="InterPro"/>
</dbReference>
<dbReference type="AlphaFoldDB" id="A0A2S9J833"/>
<sequence length="488" mass="54904">MKKLITAALAFAASATMAQSSLQEKRAEYAKIVESGSKAEKDTLAKGLFDVAKTSKDEGDLIFASNFIYGLGYEDAADSIRKEIVRKFPKGVAARDAYIQGFYDLESTKEQEKLFKRWVKKWPMEKVEGDKLNYDYVIASLARSFAAEGDEAKALSYVEQMNERFWRAQGYIPVATSFLQQGDTLAAIPLIQTAINDAEYYINLPKEQKDNKAGFAAVGYPGYVSQLAEIYDAQGKQTEAMQLIERAIALVPEQASRFSGTYFKGLEAAGRKLEALQQLEILYKQGTFTYKDKMKELYAVMNGSDQGVEAYFTRLDGEVIKGIRDHIKEMEVYKPAPAFELLNLEGESVSLASLKGKVVVLDFWATWCQPCIRSFPGMKAAQEMYAADDEVQFLFINTWERDKEYKSKVPAFIEKNGYPFEVLYDDQKDPETGAILATEMGVRGIPAKFIIDKEGNIRYFLTGSTPNVDYIKLEMKELIEAAKMPYKG</sequence>
<dbReference type="EMBL" id="PVBQ01000002">
    <property type="protein sequence ID" value="PRD48955.1"/>
    <property type="molecule type" value="Genomic_DNA"/>
</dbReference>
<gene>
    <name evidence="4" type="ORF">C5745_03180</name>
</gene>
<dbReference type="OrthoDB" id="634996at2"/>
<dbReference type="SUPFAM" id="SSF52833">
    <property type="entry name" value="Thioredoxin-like"/>
    <property type="match status" value="1"/>
</dbReference>
<dbReference type="PROSITE" id="PS51352">
    <property type="entry name" value="THIOREDOXIN_2"/>
    <property type="match status" value="1"/>
</dbReference>
<dbReference type="GO" id="GO:0016209">
    <property type="term" value="F:antioxidant activity"/>
    <property type="evidence" value="ECO:0007669"/>
    <property type="project" value="InterPro"/>
</dbReference>
<dbReference type="PANTHER" id="PTHR42852">
    <property type="entry name" value="THIOL:DISULFIDE INTERCHANGE PROTEIN DSBE"/>
    <property type="match status" value="1"/>
</dbReference>
<protein>
    <recommendedName>
        <fullName evidence="3">Thioredoxin domain-containing protein</fullName>
    </recommendedName>
</protein>
<evidence type="ECO:0000313" key="5">
    <source>
        <dbReference type="Proteomes" id="UP000239711"/>
    </source>
</evidence>
<comment type="caution">
    <text evidence="4">The sequence shown here is derived from an EMBL/GenBank/DDBJ whole genome shotgun (WGS) entry which is preliminary data.</text>
</comment>
<proteinExistence type="predicted"/>
<keyword evidence="5" id="KW-1185">Reference proteome</keyword>
<keyword evidence="1" id="KW-0802">TPR repeat</keyword>
<feature type="repeat" description="TPR" evidence="1">
    <location>
        <begin position="221"/>
        <end position="254"/>
    </location>
</feature>
<dbReference type="InterPro" id="IPR019734">
    <property type="entry name" value="TPR_rpt"/>
</dbReference>
<accession>A0A2S9J833</accession>
<reference evidence="4 5" key="1">
    <citation type="submission" date="2018-02" db="EMBL/GenBank/DDBJ databases">
        <title>The draft genome of Sphingobacterium sp. 5JN-11.</title>
        <authorList>
            <person name="Liu L."/>
            <person name="Li L."/>
            <person name="Liang L."/>
            <person name="Zhang X."/>
            <person name="Wang T."/>
        </authorList>
    </citation>
    <scope>NUCLEOTIDE SEQUENCE [LARGE SCALE GENOMIC DNA]</scope>
    <source>
        <strain evidence="4 5">5JN-11</strain>
    </source>
</reference>